<accession>A0A6G1K641</accession>
<protein>
    <submittedName>
        <fullName evidence="2">Uncharacterized protein</fullName>
    </submittedName>
</protein>
<evidence type="ECO:0000313" key="3">
    <source>
        <dbReference type="Proteomes" id="UP000799428"/>
    </source>
</evidence>
<feature type="compositionally biased region" description="Polar residues" evidence="1">
    <location>
        <begin position="156"/>
        <end position="171"/>
    </location>
</feature>
<dbReference type="Proteomes" id="UP000799428">
    <property type="component" value="Unassembled WGS sequence"/>
</dbReference>
<name>A0A6G1K641_9PLEO</name>
<sequence>MSCAPEEKTRLPRAQRIHLFFPSFSPILFSHPFFTSFLTSLLTSFSPTLFSHPFLPPFSPTLFSYPKNRFDMRSSVRVCLHDCPVNSWKTPSRRQSHTFQTATHICRTDITPVLHSTFCSSRHSTSSSPYCRPLMNGKTCSELVIQRTEDRMKNPSGVQNESTMLDSSTRS</sequence>
<reference evidence="2" key="1">
    <citation type="journal article" date="2020" name="Stud. Mycol.">
        <title>101 Dothideomycetes genomes: a test case for predicting lifestyles and emergence of pathogens.</title>
        <authorList>
            <person name="Haridas S."/>
            <person name="Albert R."/>
            <person name="Binder M."/>
            <person name="Bloem J."/>
            <person name="Labutti K."/>
            <person name="Salamov A."/>
            <person name="Andreopoulos B."/>
            <person name="Baker S."/>
            <person name="Barry K."/>
            <person name="Bills G."/>
            <person name="Bluhm B."/>
            <person name="Cannon C."/>
            <person name="Castanera R."/>
            <person name="Culley D."/>
            <person name="Daum C."/>
            <person name="Ezra D."/>
            <person name="Gonzalez J."/>
            <person name="Henrissat B."/>
            <person name="Kuo A."/>
            <person name="Liang C."/>
            <person name="Lipzen A."/>
            <person name="Lutzoni F."/>
            <person name="Magnuson J."/>
            <person name="Mondo S."/>
            <person name="Nolan M."/>
            <person name="Ohm R."/>
            <person name="Pangilinan J."/>
            <person name="Park H.-J."/>
            <person name="Ramirez L."/>
            <person name="Alfaro M."/>
            <person name="Sun H."/>
            <person name="Tritt A."/>
            <person name="Yoshinaga Y."/>
            <person name="Zwiers L.-H."/>
            <person name="Turgeon B."/>
            <person name="Goodwin S."/>
            <person name="Spatafora J."/>
            <person name="Crous P."/>
            <person name="Grigoriev I."/>
        </authorList>
    </citation>
    <scope>NUCLEOTIDE SEQUENCE</scope>
    <source>
        <strain evidence="2">CBS 279.74</strain>
    </source>
</reference>
<gene>
    <name evidence="2" type="ORF">K504DRAFT_304913</name>
</gene>
<proteinExistence type="predicted"/>
<evidence type="ECO:0000256" key="1">
    <source>
        <dbReference type="SAM" id="MobiDB-lite"/>
    </source>
</evidence>
<dbReference type="EMBL" id="MU005772">
    <property type="protein sequence ID" value="KAF2708359.1"/>
    <property type="molecule type" value="Genomic_DNA"/>
</dbReference>
<feature type="region of interest" description="Disordered" evidence="1">
    <location>
        <begin position="148"/>
        <end position="171"/>
    </location>
</feature>
<evidence type="ECO:0000313" key="2">
    <source>
        <dbReference type="EMBL" id="KAF2708359.1"/>
    </source>
</evidence>
<organism evidence="2 3">
    <name type="scientific">Pleomassaria siparia CBS 279.74</name>
    <dbReference type="NCBI Taxonomy" id="1314801"/>
    <lineage>
        <taxon>Eukaryota</taxon>
        <taxon>Fungi</taxon>
        <taxon>Dikarya</taxon>
        <taxon>Ascomycota</taxon>
        <taxon>Pezizomycotina</taxon>
        <taxon>Dothideomycetes</taxon>
        <taxon>Pleosporomycetidae</taxon>
        <taxon>Pleosporales</taxon>
        <taxon>Pleomassariaceae</taxon>
        <taxon>Pleomassaria</taxon>
    </lineage>
</organism>
<dbReference type="AlphaFoldDB" id="A0A6G1K641"/>
<keyword evidence="3" id="KW-1185">Reference proteome</keyword>